<dbReference type="SUPFAM" id="SSF141251">
    <property type="entry name" value="Kinase-associated protein B-like"/>
    <property type="match status" value="1"/>
</dbReference>
<gene>
    <name evidence="1" type="ORF">ET33_08875</name>
</gene>
<keyword evidence="1" id="KW-0808">Transferase</keyword>
<reference evidence="1 2" key="1">
    <citation type="submission" date="2014-06" db="EMBL/GenBank/DDBJ databases">
        <title>Draft genome sequence of Paenibacillus sp. MSt1.</title>
        <authorList>
            <person name="Aw Y.K."/>
            <person name="Ong K.S."/>
            <person name="Gan H.M."/>
            <person name="Lee S.M."/>
        </authorList>
    </citation>
    <scope>NUCLEOTIDE SEQUENCE [LARGE SCALE GENOMIC DNA]</scope>
    <source>
        <strain evidence="1 2">MSt1</strain>
    </source>
</reference>
<organism evidence="1 2">
    <name type="scientific">Paenibacillus tyrfis</name>
    <dbReference type="NCBI Taxonomy" id="1501230"/>
    <lineage>
        <taxon>Bacteria</taxon>
        <taxon>Bacillati</taxon>
        <taxon>Bacillota</taxon>
        <taxon>Bacilli</taxon>
        <taxon>Bacillales</taxon>
        <taxon>Paenibacillaceae</taxon>
        <taxon>Paenibacillus</taxon>
    </lineage>
</organism>
<name>A0A081P114_9BACL</name>
<protein>
    <submittedName>
        <fullName evidence="1">Kinase</fullName>
    </submittedName>
</protein>
<sequence>MLESMLTPGTMVRASYKTGEYIGEVVELSPTGKVAVKIAAVVKHPTQGDLHNPMDPDVAFFHQRRALAYQEIALMPPNTVRAYQGTVPDYRESLRQALAREREQLQRTVRWAERCLEELDRLEGEYA</sequence>
<dbReference type="Pfam" id="PF08810">
    <property type="entry name" value="KapB"/>
    <property type="match status" value="1"/>
</dbReference>
<evidence type="ECO:0000313" key="1">
    <source>
        <dbReference type="EMBL" id="KEQ24387.1"/>
    </source>
</evidence>
<keyword evidence="1" id="KW-0418">Kinase</keyword>
<proteinExistence type="predicted"/>
<dbReference type="eggNOG" id="ENOG5032UIM">
    <property type="taxonomic scope" value="Bacteria"/>
</dbReference>
<evidence type="ECO:0000313" key="2">
    <source>
        <dbReference type="Proteomes" id="UP000028123"/>
    </source>
</evidence>
<dbReference type="GO" id="GO:0016301">
    <property type="term" value="F:kinase activity"/>
    <property type="evidence" value="ECO:0007669"/>
    <property type="project" value="UniProtKB-KW"/>
</dbReference>
<dbReference type="Gene3D" id="2.30.30.430">
    <property type="entry name" value="Kinase associated protein B domain"/>
    <property type="match status" value="1"/>
</dbReference>
<dbReference type="OrthoDB" id="2407789at2"/>
<dbReference type="SMART" id="SM01298">
    <property type="entry name" value="KapB"/>
    <property type="match status" value="1"/>
</dbReference>
<dbReference type="InterPro" id="IPR014916">
    <property type="entry name" value="KapB"/>
</dbReference>
<dbReference type="Proteomes" id="UP000028123">
    <property type="component" value="Unassembled WGS sequence"/>
</dbReference>
<dbReference type="InterPro" id="IPR038080">
    <property type="entry name" value="KapB_sf"/>
</dbReference>
<dbReference type="AlphaFoldDB" id="A0A081P114"/>
<keyword evidence="2" id="KW-1185">Reference proteome</keyword>
<dbReference type="EMBL" id="JNVM01000016">
    <property type="protein sequence ID" value="KEQ24387.1"/>
    <property type="molecule type" value="Genomic_DNA"/>
</dbReference>
<comment type="caution">
    <text evidence="1">The sequence shown here is derived from an EMBL/GenBank/DDBJ whole genome shotgun (WGS) entry which is preliminary data.</text>
</comment>
<accession>A0A081P114</accession>
<dbReference type="RefSeq" id="WP_036685985.1">
    <property type="nucleotide sequence ID" value="NZ_JNVM01000016.1"/>
</dbReference>